<dbReference type="Gene3D" id="3.40.47.10">
    <property type="match status" value="2"/>
</dbReference>
<dbReference type="Pfam" id="PF16197">
    <property type="entry name" value="KAsynt_C_assoc"/>
    <property type="match status" value="2"/>
</dbReference>
<dbReference type="EMBL" id="BIFH01000044">
    <property type="protein sequence ID" value="GCE00990.1"/>
    <property type="molecule type" value="Genomic_DNA"/>
</dbReference>
<evidence type="ECO:0000256" key="4">
    <source>
        <dbReference type="ARBA" id="ARBA00022553"/>
    </source>
</evidence>
<dbReference type="InterPro" id="IPR013968">
    <property type="entry name" value="PKS_KR"/>
</dbReference>
<evidence type="ECO:0000259" key="12">
    <source>
        <dbReference type="PROSITE" id="PS52019"/>
    </source>
</evidence>
<evidence type="ECO:0000256" key="8">
    <source>
        <dbReference type="ARBA" id="ARBA00023315"/>
    </source>
</evidence>
<name>A0A401Z298_9ACTN</name>
<sequence>MANEDKLRDYLRRATTELQETRLRLRETEDKWHEPLAIVGMHCRYPGGVASPDDLWDLVDAGTDAITGLPPGRGWEVDEAANGTSYRGGFLTDAADFDADFFGISPREALAMDPQQRVLLEASWTVFEHAGIDPTTLRGSRTGVFVGVIASDYLSRLARVPKEVEGHLLTGSLVSVASGRLAYHFGLEGAAVTVDTACSSSLVAVHLAGQALRAGECDLALVGGATVLATPGAFDEFSRQQGLAGDGRCKSFAAGADGTGWSEGVGLLLMERLSDARRNGHRVLAVVRGSAVNQDGASNGLTAPNDLAQERVIRQALANARLAATDVDAVEAHGTGTRLGDPIEAQALLATYGRDRPAERPLRLGSIKSNIGHAQAAAGVAGVIKMVQALRREVLPRTLHVDEPTPHVDWSAGRVALLTEPMAWPAGERVRRAGVSSFGVSGTNAHVIVEEAPPVAEPAEAADPIRPLGGVTPWVVSARTEDGLRAQAERLREWAIGRPEADPADVGRSLASGRALSGHRAVVLGRDTAELVEALSAVVDGEPEAIVGEARRGSGRTAVLFTGQGVRSHGMARELYAAFPVFAAALDEVCAAFDAVSPFSVRDVLLAEGEGEGEGGEDTGVAQPALFAYEVALYRLWTSWAAAPDAVAGHSLGEVVAAHVAGVFSLADAVTFVAARAALMSALPAGGAMVAVGTSESATARLLADHPGVGIAAVNGPTSVVLSGEAAAVEEVARVCVERGLRSSRLRVSHAFHSALMEPMLDELARVVAGLTLRPARMAIGSNLTGRIGSAEQLCDPRYWVDHVRRAVRFGDVLDALRADGVRTFVEIGPDAALTPMVADVTADADDVVAVATRRRERDPVTGAVEALARVFVHGTPVDWAALVPGRWVDLPTYAFTRRRFWLDAGTGAGDPTGLGQGTVDHPLLGAVVGLADGHGSLFTGRLSLDTHPWLADHVVLDTVLLPGTAFLELALHTGRRVGCERVEELALETPLAFGERGGCQVQVWIEAAGPDERRRAITIHSRPDDGDGDEGWIRNAVGTVAPVEDQAPADTAADAGPWPPAGATPVPIDDFYPWLADNGVAYGPCFRAVRAVWRRGEEIFGEIALPEQVGYEADRFGVHPALMDATQHLLGVAAFADPAETEDGGLALPFSWREVRLHTPGAASVRARVVRTGPESVTLSLADEDGRPVAEVESLAVRPISAERLRTSTAGRRDPLYTLRWTPLPRTSAAPGTGAPAIIAESGSGDPFAGRLGGTVHPDLTTLGDALDAGLPTPEVVVLAWPTTPAGPLGDVPDPDDVHVAVHRALATVQTWLGDERFTGARLVVVTRGAVAVADEEVRDPAAAAVGGLVRSAQSEHPDRLVLVDLDEDAASPEALLAAIGAGEPQLAVRAGVAYLPRLTRTPAIEPSEPLFAPDGTTLVTGGTGALGALVARHLVVAHGVRRLLLVSRRGIAAPGAGALAAELTGLGATVDVVACDVSDRADLAKKLAAIPSAHPLSAVVHVAGVVDDGVIGALTPERVDRVLRPKVDAALHLHEATRHADLTAFVLFSSVAGVIGSLGQANYAAGNAFLDAFAQRRRALGLPAVSMAWGLWAEESGLMREEFAETDRQRINRSGVLPLSDEQGLALFDAALAHGEPILAPVRLDPTALRRLEDELPAILRGLVPASRRDGSRSGVADTRRLAQRLAGRSESEQLRLLTELTRAQAAVVLGHAGADAVAADRAFTELGFDSLTALEMRNRLNTVTGLRLPATVLFDYPNAAALARFLRTETLRVPQYAQAAANAPARARVSDEPIAIVAMSCRYPGGIDTPEELWRCVAGGVDLTSPFPTDRGWDLGALYDPDPDRSGRCYTREGSFMREIDRFDAELFGISPREALAMDPQQRLLLETSWEAFERAGIDPSSLRGSNTAVFAGLMYADYAAGRVGDVGDELEAYIGNGNSFGVASGRVAYTLGLEGSAVTVDSACSSSLVALHWAAHALRSGECDLALAGGATVMSTPSVFVEFARQRGLAPDGRCKSFAAAADGTAWGEGIGMLLVERLADARRNGHPVLAVLRGSAINQDGASNGLTAPNGPSQQRVIRQALANAGLATADVDAVEAHGTGTVLGDPIEAQALLATYGRDRPAERPLWLGSIKSNFGHTQAAAGVAGVIKMVMAMRHGMLPPTLHVDEPSPHVDWSSGRVELLAEGRPWPEVGRARRVAVSSFGISGTNAHVILEQADEEPEPAARSAADAGVGGVLPWVLSARTEAGVRAQAARLRDWAGARPDVDPADVGWSLASGRAVFERRAVVWGRDGAELTAGLDALAAGRDAGVRSVLAGGIGGSGEPAAGPVFVFPGQGSQWVGMAAELLACCPVFADSVAECAAAMDPLLADWALLDVLRDASAALLERVDVIQPVLFAVMVGLARWWESCGVRPSAVIGHSQGEIAAAHVAGFLSLEDAVRIVVLRSRALRGLAADGDGMLSVGVSAERGGELVARGEGLSLAAVNGPSSVVLSGPVEGLAPIVAECERDGVRARWIPVDYASHSARMDDVREVLAESLAGVRPGIGRVPMYSTVSGLKVTDPADLGGEYWFENLRRTVRLATAVGAAAADGLTVFVECSPHPGLVVPLGDTLDALGSTSGTVVETLRRGEGGPERLVAALAAAFVSGLPVDWAGLLRHDGVRRVQLPTYAFQGRRFWLEPDMGTALPGRAASAPVVGDAEDGRLWEALAAAGAEDLAAELEVAADAPLSDVLPALTSWRARRRADATVRSWRYGVRWEPWAAPAPSVDGAGRLLLVAPDGEVGDVLAGALAERGAEVVVLSAAGERSALARRLAAIGEQGVLAGVVSLSAVGRTGDADPVSALAPVLTLVQALGDAGIEAPLWVLTRGAVSVLGEEPTSLAGAAVQGLGRVVGLEHPGRWGGLVDLPEVVDGRVAQTLAGILAAGTGGTDPGEDEIAIRPLGVFVRRLARMAGPEGGGTSRWRPGATALVTGGTGALGGRVARWLVREGVERVVLAGRRGPDAPDADRLREELTAAGAEVAVLACDLGDRDAVAALLAEVRAGGRRIDTVVHAAGAVVVGPLAGGTVADLAEASAAKVGGALLLDELLRADEPDTMVLFSSAAGVWGGAGQGPYAAANACLDTIAERRRARGLRTVSIAWGQWAGGGMADGAAGAHLDRIGVPAMDPDRALEALRQALDEDLTAVTVADVDWPRFAAGYTAARPRPLIVDLVAAEVPAVPAADVRGAAESDGPSVWRARLAELGAAEREAELLALVRTEVAAQLGHADPAAIEPERPFRDLGFDSLAAVGLRNRLTATVGLRLPSTLVFDHPTAVALAAHIDGELFGETVGTVPILAELDRLEAALGELGDDFAERGRVGARLAELVVKWREIEAAGRKAEPEGGDFAAVEDEEMFDMLGKEFGIS</sequence>
<keyword evidence="3" id="KW-0596">Phosphopantetheine</keyword>
<dbReference type="SMART" id="SM00823">
    <property type="entry name" value="PKS_PP"/>
    <property type="match status" value="2"/>
</dbReference>
<dbReference type="SMART" id="SM00822">
    <property type="entry name" value="PKS_KR"/>
    <property type="match status" value="2"/>
</dbReference>
<evidence type="ECO:0000313" key="14">
    <source>
        <dbReference type="Proteomes" id="UP000286931"/>
    </source>
</evidence>
<dbReference type="Gene3D" id="3.40.366.10">
    <property type="entry name" value="Malonyl-Coenzyme A Acyl Carrier Protein, domain 2"/>
    <property type="match status" value="2"/>
</dbReference>
<dbReference type="SUPFAM" id="SSF52151">
    <property type="entry name" value="FabD/lysophospholipase-like"/>
    <property type="match status" value="2"/>
</dbReference>
<dbReference type="InterPro" id="IPR049552">
    <property type="entry name" value="PKS_DH_N"/>
</dbReference>
<evidence type="ECO:0000256" key="9">
    <source>
        <dbReference type="PROSITE-ProRule" id="PRU01363"/>
    </source>
</evidence>
<dbReference type="InterPro" id="IPR020807">
    <property type="entry name" value="PKS_DH"/>
</dbReference>
<dbReference type="SMART" id="SM01294">
    <property type="entry name" value="PKS_PP_betabranch"/>
    <property type="match status" value="2"/>
</dbReference>
<feature type="domain" description="Carrier" evidence="10">
    <location>
        <begin position="3256"/>
        <end position="3331"/>
    </location>
</feature>
<dbReference type="GO" id="GO:0006633">
    <property type="term" value="P:fatty acid biosynthetic process"/>
    <property type="evidence" value="ECO:0007669"/>
    <property type="project" value="InterPro"/>
</dbReference>
<evidence type="ECO:0000259" key="11">
    <source>
        <dbReference type="PROSITE" id="PS52004"/>
    </source>
</evidence>
<proteinExistence type="predicted"/>
<dbReference type="Pfam" id="PF14765">
    <property type="entry name" value="PS-DH"/>
    <property type="match status" value="1"/>
</dbReference>
<dbReference type="InterPro" id="IPR036299">
    <property type="entry name" value="Polyketide_synth_docking_sf"/>
</dbReference>
<dbReference type="SUPFAM" id="SSF55048">
    <property type="entry name" value="Probable ACP-binding domain of malonyl-CoA ACP transacylase"/>
    <property type="match status" value="2"/>
</dbReference>
<evidence type="ECO:0000256" key="3">
    <source>
        <dbReference type="ARBA" id="ARBA00022450"/>
    </source>
</evidence>
<dbReference type="InterPro" id="IPR020806">
    <property type="entry name" value="PKS_PP-bd"/>
</dbReference>
<dbReference type="Pfam" id="PF08990">
    <property type="entry name" value="Docking"/>
    <property type="match status" value="1"/>
</dbReference>
<dbReference type="InterPro" id="IPR015083">
    <property type="entry name" value="NorB/c/GfsB-D-like_docking"/>
</dbReference>
<feature type="region of interest" description="C-terminal hotdog fold" evidence="9">
    <location>
        <begin position="1064"/>
        <end position="1207"/>
    </location>
</feature>
<evidence type="ECO:0000259" key="10">
    <source>
        <dbReference type="PROSITE" id="PS50075"/>
    </source>
</evidence>
<dbReference type="Gene3D" id="3.30.70.3290">
    <property type="match status" value="2"/>
</dbReference>
<protein>
    <submittedName>
        <fullName evidence="13">Polyketide synthase</fullName>
    </submittedName>
</protein>
<dbReference type="InterPro" id="IPR020841">
    <property type="entry name" value="PKS_Beta-ketoAc_synthase_dom"/>
</dbReference>
<dbReference type="InterPro" id="IPR057326">
    <property type="entry name" value="KR_dom"/>
</dbReference>
<dbReference type="InterPro" id="IPR001227">
    <property type="entry name" value="Ac_transferase_dom_sf"/>
</dbReference>
<reference evidence="13 14" key="1">
    <citation type="submission" date="2018-12" db="EMBL/GenBank/DDBJ databases">
        <title>Draft genome sequence of Embleya hyalina NBRC 13850T.</title>
        <authorList>
            <person name="Komaki H."/>
            <person name="Hosoyama A."/>
            <person name="Kimura A."/>
            <person name="Ichikawa N."/>
            <person name="Tamura T."/>
        </authorList>
    </citation>
    <scope>NUCLEOTIDE SEQUENCE [LARGE SCALE GENOMIC DNA]</scope>
    <source>
        <strain evidence="13 14">NBRC 13850</strain>
    </source>
</reference>
<dbReference type="Pfam" id="PF18369">
    <property type="entry name" value="PKS_DE"/>
    <property type="match status" value="1"/>
</dbReference>
<dbReference type="InterPro" id="IPR018201">
    <property type="entry name" value="Ketoacyl_synth_AS"/>
</dbReference>
<dbReference type="InterPro" id="IPR036736">
    <property type="entry name" value="ACP-like_sf"/>
</dbReference>
<keyword evidence="14" id="KW-1185">Reference proteome</keyword>
<dbReference type="InterPro" id="IPR016039">
    <property type="entry name" value="Thiolase-like"/>
</dbReference>
<evidence type="ECO:0000256" key="7">
    <source>
        <dbReference type="ARBA" id="ARBA00023268"/>
    </source>
</evidence>
<evidence type="ECO:0000256" key="1">
    <source>
        <dbReference type="ARBA" id="ARBA00001957"/>
    </source>
</evidence>
<dbReference type="Pfam" id="PF00698">
    <property type="entry name" value="Acyl_transf_1"/>
    <property type="match status" value="2"/>
</dbReference>
<evidence type="ECO:0000256" key="6">
    <source>
        <dbReference type="ARBA" id="ARBA00023194"/>
    </source>
</evidence>
<dbReference type="FunFam" id="1.10.1200.10:FF:000007">
    <property type="entry name" value="Probable polyketide synthase pks17"/>
    <property type="match status" value="2"/>
</dbReference>
<dbReference type="CDD" id="cd00833">
    <property type="entry name" value="PKS"/>
    <property type="match status" value="2"/>
</dbReference>
<dbReference type="InterPro" id="IPR032821">
    <property type="entry name" value="PKS_assoc"/>
</dbReference>
<evidence type="ECO:0000313" key="13">
    <source>
        <dbReference type="EMBL" id="GCE00990.1"/>
    </source>
</evidence>
<dbReference type="Proteomes" id="UP000286931">
    <property type="component" value="Unassembled WGS sequence"/>
</dbReference>
<feature type="domain" description="Ketosynthase family 3 (KS3)" evidence="11">
    <location>
        <begin position="33"/>
        <end position="451"/>
    </location>
</feature>
<dbReference type="Gene3D" id="1.10.1200.10">
    <property type="entry name" value="ACP-like"/>
    <property type="match status" value="2"/>
</dbReference>
<accession>A0A401Z298</accession>
<keyword evidence="5" id="KW-0808">Transferase</keyword>
<dbReference type="InterPro" id="IPR036291">
    <property type="entry name" value="NAD(P)-bd_dom_sf"/>
</dbReference>
<dbReference type="Pfam" id="PF22953">
    <property type="entry name" value="SpnB_Rossmann"/>
    <property type="match status" value="1"/>
</dbReference>
<dbReference type="InterPro" id="IPR014030">
    <property type="entry name" value="Ketoacyl_synth_N"/>
</dbReference>
<evidence type="ECO:0000256" key="5">
    <source>
        <dbReference type="ARBA" id="ARBA00022679"/>
    </source>
</evidence>
<dbReference type="InterPro" id="IPR016036">
    <property type="entry name" value="Malonyl_transacylase_ACP-bd"/>
</dbReference>
<dbReference type="GO" id="GO:0004315">
    <property type="term" value="F:3-oxoacyl-[acyl-carrier-protein] synthase activity"/>
    <property type="evidence" value="ECO:0007669"/>
    <property type="project" value="InterPro"/>
</dbReference>
<dbReference type="FunFam" id="3.40.366.10:FF:000002">
    <property type="entry name" value="Probable polyketide synthase 2"/>
    <property type="match status" value="1"/>
</dbReference>
<dbReference type="Gene3D" id="3.10.129.110">
    <property type="entry name" value="Polyketide synthase dehydratase"/>
    <property type="match status" value="1"/>
</dbReference>
<dbReference type="PANTHER" id="PTHR43775:SF51">
    <property type="entry name" value="INACTIVE PHENOLPHTHIOCEROL SYNTHESIS POLYKETIDE SYNTHASE TYPE I PKS1-RELATED"/>
    <property type="match status" value="1"/>
</dbReference>
<dbReference type="InterPro" id="IPR055123">
    <property type="entry name" value="SpnB-like_Rossmann"/>
</dbReference>
<dbReference type="SMART" id="SM00825">
    <property type="entry name" value="PKS_KS"/>
    <property type="match status" value="2"/>
</dbReference>
<dbReference type="Pfam" id="PF08659">
    <property type="entry name" value="KR"/>
    <property type="match status" value="2"/>
</dbReference>
<dbReference type="SUPFAM" id="SSF47336">
    <property type="entry name" value="ACP-like"/>
    <property type="match status" value="2"/>
</dbReference>
<dbReference type="SMART" id="SM00826">
    <property type="entry name" value="PKS_DH"/>
    <property type="match status" value="1"/>
</dbReference>
<dbReference type="InterPro" id="IPR009081">
    <property type="entry name" value="PP-bd_ACP"/>
</dbReference>
<feature type="region of interest" description="N-terminal hotdog fold" evidence="9">
    <location>
        <begin position="922"/>
        <end position="1048"/>
    </location>
</feature>
<dbReference type="SMART" id="SM00827">
    <property type="entry name" value="PKS_AT"/>
    <property type="match status" value="2"/>
</dbReference>
<organism evidence="13 14">
    <name type="scientific">Embleya hyalina</name>
    <dbReference type="NCBI Taxonomy" id="516124"/>
    <lineage>
        <taxon>Bacteria</taxon>
        <taxon>Bacillati</taxon>
        <taxon>Actinomycetota</taxon>
        <taxon>Actinomycetes</taxon>
        <taxon>Kitasatosporales</taxon>
        <taxon>Streptomycetaceae</taxon>
        <taxon>Embleya</taxon>
    </lineage>
</organism>
<feature type="domain" description="PKS/mFAS DH" evidence="12">
    <location>
        <begin position="922"/>
        <end position="1207"/>
    </location>
</feature>
<keyword evidence="7" id="KW-0511">Multifunctional enzyme</keyword>
<keyword evidence="8" id="KW-0012">Acyltransferase</keyword>
<dbReference type="PROSITE" id="PS52019">
    <property type="entry name" value="PKS_MFAS_DH"/>
    <property type="match status" value="1"/>
</dbReference>
<keyword evidence="6" id="KW-0045">Antibiotic biosynthesis</keyword>
<dbReference type="GO" id="GO:0004312">
    <property type="term" value="F:fatty acid synthase activity"/>
    <property type="evidence" value="ECO:0007669"/>
    <property type="project" value="TreeGrafter"/>
</dbReference>
<dbReference type="Pfam" id="PF00550">
    <property type="entry name" value="PP-binding"/>
    <property type="match status" value="2"/>
</dbReference>
<dbReference type="InterPro" id="IPR041618">
    <property type="entry name" value="PKS_DE"/>
</dbReference>
<dbReference type="InterPro" id="IPR006162">
    <property type="entry name" value="Ppantetheine_attach_site"/>
</dbReference>
<dbReference type="FunFam" id="3.40.47.10:FF:000019">
    <property type="entry name" value="Polyketide synthase type I"/>
    <property type="match status" value="2"/>
</dbReference>
<feature type="active site" description="Proton donor; for dehydratase activity" evidence="9">
    <location>
        <position position="1125"/>
    </location>
</feature>
<dbReference type="CDD" id="cd08956">
    <property type="entry name" value="KR_3_FAS_SDR_x"/>
    <property type="match status" value="1"/>
</dbReference>
<gene>
    <name evidence="13" type="ORF">EHYA_08725</name>
</gene>
<dbReference type="InterPro" id="IPR050091">
    <property type="entry name" value="PKS_NRPS_Biosynth_Enz"/>
</dbReference>
<dbReference type="PROSITE" id="PS52004">
    <property type="entry name" value="KS3_2"/>
    <property type="match status" value="2"/>
</dbReference>
<dbReference type="InterPro" id="IPR016035">
    <property type="entry name" value="Acyl_Trfase/lysoPLipase"/>
</dbReference>
<feature type="active site" description="Proton acceptor; for dehydratase activity" evidence="9">
    <location>
        <position position="954"/>
    </location>
</feature>
<dbReference type="Gene3D" id="3.40.50.720">
    <property type="entry name" value="NAD(P)-binding Rossmann-like Domain"/>
    <property type="match status" value="2"/>
</dbReference>
<dbReference type="SUPFAM" id="SSF51735">
    <property type="entry name" value="NAD(P)-binding Rossmann-fold domains"/>
    <property type="match status" value="4"/>
</dbReference>
<dbReference type="PROSITE" id="PS00012">
    <property type="entry name" value="PHOSPHOPANTETHEINE"/>
    <property type="match status" value="2"/>
</dbReference>
<comment type="caution">
    <text evidence="13">The sequence shown here is derived from an EMBL/GenBank/DDBJ whole genome shotgun (WGS) entry which is preliminary data.</text>
</comment>
<dbReference type="InterPro" id="IPR049900">
    <property type="entry name" value="PKS_mFAS_DH"/>
</dbReference>
<dbReference type="GO" id="GO:0033068">
    <property type="term" value="P:macrolide biosynthetic process"/>
    <property type="evidence" value="ECO:0007669"/>
    <property type="project" value="UniProtKB-ARBA"/>
</dbReference>
<dbReference type="PANTHER" id="PTHR43775">
    <property type="entry name" value="FATTY ACID SYNTHASE"/>
    <property type="match status" value="1"/>
</dbReference>
<feature type="domain" description="Carrier" evidence="10">
    <location>
        <begin position="1698"/>
        <end position="1773"/>
    </location>
</feature>
<dbReference type="NCBIfam" id="NF045894">
    <property type="entry name" value="PKS_plus_SDR"/>
    <property type="match status" value="1"/>
</dbReference>
<feature type="domain" description="Ketosynthase family 3 (KS3)" evidence="11">
    <location>
        <begin position="1794"/>
        <end position="2221"/>
    </location>
</feature>
<evidence type="ECO:0000256" key="2">
    <source>
        <dbReference type="ARBA" id="ARBA00004792"/>
    </source>
</evidence>
<dbReference type="Pfam" id="PF02801">
    <property type="entry name" value="Ketoacyl-synt_C"/>
    <property type="match status" value="2"/>
</dbReference>
<dbReference type="PROSITE" id="PS50075">
    <property type="entry name" value="CARRIER"/>
    <property type="match status" value="2"/>
</dbReference>
<dbReference type="InterPro" id="IPR014031">
    <property type="entry name" value="Ketoacyl_synth_C"/>
</dbReference>
<dbReference type="InterPro" id="IPR014043">
    <property type="entry name" value="Acyl_transferase_dom"/>
</dbReference>
<dbReference type="CDD" id="cd08952">
    <property type="entry name" value="KR_1_SDR_x"/>
    <property type="match status" value="1"/>
</dbReference>
<dbReference type="Pfam" id="PF21089">
    <property type="entry name" value="PKS_DH_N"/>
    <property type="match status" value="1"/>
</dbReference>
<dbReference type="InterPro" id="IPR042104">
    <property type="entry name" value="PKS_dehydratase_sf"/>
</dbReference>
<keyword evidence="4" id="KW-0597">Phosphoprotein</keyword>
<dbReference type="PROSITE" id="PS00606">
    <property type="entry name" value="KS3_1"/>
    <property type="match status" value="1"/>
</dbReference>
<comment type="pathway">
    <text evidence="2">Antibiotic biosynthesis.</text>
</comment>
<dbReference type="InterPro" id="IPR049551">
    <property type="entry name" value="PKS_DH_C"/>
</dbReference>
<dbReference type="SUPFAM" id="SSF101173">
    <property type="entry name" value="Docking domain B of the erythromycin polyketide synthase (DEBS)"/>
    <property type="match status" value="1"/>
</dbReference>
<dbReference type="OrthoDB" id="9778690at2"/>
<dbReference type="Pfam" id="PF00109">
    <property type="entry name" value="ketoacyl-synt"/>
    <property type="match status" value="2"/>
</dbReference>
<comment type="cofactor">
    <cofactor evidence="1">
        <name>pantetheine 4'-phosphate</name>
        <dbReference type="ChEBI" id="CHEBI:47942"/>
    </cofactor>
</comment>
<dbReference type="SUPFAM" id="SSF53901">
    <property type="entry name" value="Thiolase-like"/>
    <property type="match status" value="2"/>
</dbReference>
<dbReference type="GO" id="GO:0031177">
    <property type="term" value="F:phosphopantetheine binding"/>
    <property type="evidence" value="ECO:0007669"/>
    <property type="project" value="InterPro"/>
</dbReference>